<reference evidence="1" key="1">
    <citation type="journal article" date="2022" name="Int. J. Mol. Sci.">
        <title>Draft Genome of Tanacetum Coccineum: Genomic Comparison of Closely Related Tanacetum-Family Plants.</title>
        <authorList>
            <person name="Yamashiro T."/>
            <person name="Shiraishi A."/>
            <person name="Nakayama K."/>
            <person name="Satake H."/>
        </authorList>
    </citation>
    <scope>NUCLEOTIDE SEQUENCE</scope>
</reference>
<name>A0ABQ5CHK1_9ASTR</name>
<keyword evidence="2" id="KW-1185">Reference proteome</keyword>
<evidence type="ECO:0000313" key="2">
    <source>
        <dbReference type="Proteomes" id="UP001151760"/>
    </source>
</evidence>
<dbReference type="Gene3D" id="3.90.120.10">
    <property type="entry name" value="DNA Methylase, subunit A, domain 2"/>
    <property type="match status" value="1"/>
</dbReference>
<evidence type="ECO:0000313" key="1">
    <source>
        <dbReference type="EMBL" id="GJT25321.1"/>
    </source>
</evidence>
<accession>A0ABQ5CHK1</accession>
<reference evidence="1" key="2">
    <citation type="submission" date="2022-01" db="EMBL/GenBank/DDBJ databases">
        <authorList>
            <person name="Yamashiro T."/>
            <person name="Shiraishi A."/>
            <person name="Satake H."/>
            <person name="Nakayama K."/>
        </authorList>
    </citation>
    <scope>NUCLEOTIDE SEQUENCE</scope>
</reference>
<organism evidence="1 2">
    <name type="scientific">Tanacetum coccineum</name>
    <dbReference type="NCBI Taxonomy" id="301880"/>
    <lineage>
        <taxon>Eukaryota</taxon>
        <taxon>Viridiplantae</taxon>
        <taxon>Streptophyta</taxon>
        <taxon>Embryophyta</taxon>
        <taxon>Tracheophyta</taxon>
        <taxon>Spermatophyta</taxon>
        <taxon>Magnoliopsida</taxon>
        <taxon>eudicotyledons</taxon>
        <taxon>Gunneridae</taxon>
        <taxon>Pentapetalae</taxon>
        <taxon>asterids</taxon>
        <taxon>campanulids</taxon>
        <taxon>Asterales</taxon>
        <taxon>Asteraceae</taxon>
        <taxon>Asteroideae</taxon>
        <taxon>Anthemideae</taxon>
        <taxon>Anthemidinae</taxon>
        <taxon>Tanacetum</taxon>
    </lineage>
</organism>
<dbReference type="Proteomes" id="UP001151760">
    <property type="component" value="Unassembled WGS sequence"/>
</dbReference>
<dbReference type="EMBL" id="BQNB010014205">
    <property type="protein sequence ID" value="GJT25321.1"/>
    <property type="molecule type" value="Genomic_DNA"/>
</dbReference>
<comment type="caution">
    <text evidence="1">The sequence shown here is derived from an EMBL/GenBank/DDBJ whole genome shotgun (WGS) entry which is preliminary data.</text>
</comment>
<sequence>MNDLEDDVCDGRDELADSEKMIGHCGGGDPLVFGRDGEEMDFSNKKVYVGDYDDDAANGRVQDEGVVSSDHRLYDHLPYKCNADDFERVCQIPKRGGSIPFEEALAVRVSSNLH</sequence>
<gene>
    <name evidence="1" type="ORF">Tco_0895258</name>
</gene>
<protein>
    <submittedName>
        <fullName evidence="1">Uncharacterized protein</fullName>
    </submittedName>
</protein>
<proteinExistence type="predicted"/>